<dbReference type="Gene3D" id="3.40.50.300">
    <property type="entry name" value="P-loop containing nucleotide triphosphate hydrolases"/>
    <property type="match status" value="1"/>
</dbReference>
<dbReference type="AlphaFoldDB" id="A0A2T8F840"/>
<reference evidence="2 3" key="1">
    <citation type="submission" date="2018-04" db="EMBL/GenBank/DDBJ databases">
        <title>Genome of Nocardioides gansuensis WSJ-1.</title>
        <authorList>
            <person name="Wu S."/>
            <person name="Wang G."/>
        </authorList>
    </citation>
    <scope>NUCLEOTIDE SEQUENCE [LARGE SCALE GENOMIC DNA]</scope>
    <source>
        <strain evidence="2 3">WSJ-1</strain>
    </source>
</reference>
<feature type="domain" description="NAD-dependent epimerase/dehydratase" evidence="1">
    <location>
        <begin position="425"/>
        <end position="645"/>
    </location>
</feature>
<accession>A0A2T8F840</accession>
<keyword evidence="3" id="KW-1185">Reference proteome</keyword>
<evidence type="ECO:0000259" key="1">
    <source>
        <dbReference type="Pfam" id="PF01370"/>
    </source>
</evidence>
<dbReference type="Gene3D" id="3.40.50.720">
    <property type="entry name" value="NAD(P)-binding Rossmann-like Domain"/>
    <property type="match status" value="1"/>
</dbReference>
<dbReference type="RefSeq" id="WP_165821162.1">
    <property type="nucleotide sequence ID" value="NZ_QDGZ01000006.1"/>
</dbReference>
<dbReference type="Proteomes" id="UP000246018">
    <property type="component" value="Unassembled WGS sequence"/>
</dbReference>
<dbReference type="EMBL" id="QDGZ01000006">
    <property type="protein sequence ID" value="PVG81876.1"/>
    <property type="molecule type" value="Genomic_DNA"/>
</dbReference>
<evidence type="ECO:0000313" key="2">
    <source>
        <dbReference type="EMBL" id="PVG81876.1"/>
    </source>
</evidence>
<dbReference type="PANTHER" id="PTHR48079">
    <property type="entry name" value="PROTEIN YEEZ"/>
    <property type="match status" value="1"/>
</dbReference>
<protein>
    <recommendedName>
        <fullName evidence="1">NAD-dependent epimerase/dehydratase domain-containing protein</fullName>
    </recommendedName>
</protein>
<dbReference type="GO" id="GO:0004029">
    <property type="term" value="F:aldehyde dehydrogenase (NAD+) activity"/>
    <property type="evidence" value="ECO:0007669"/>
    <property type="project" value="TreeGrafter"/>
</dbReference>
<evidence type="ECO:0000313" key="3">
    <source>
        <dbReference type="Proteomes" id="UP000246018"/>
    </source>
</evidence>
<dbReference type="SUPFAM" id="SSF51735">
    <property type="entry name" value="NAD(P)-binding Rossmann-fold domains"/>
    <property type="match status" value="1"/>
</dbReference>
<gene>
    <name evidence="2" type="ORF">DDE18_14235</name>
</gene>
<organism evidence="2 3">
    <name type="scientific">Nocardioides gansuensis</name>
    <dbReference type="NCBI Taxonomy" id="2138300"/>
    <lineage>
        <taxon>Bacteria</taxon>
        <taxon>Bacillati</taxon>
        <taxon>Actinomycetota</taxon>
        <taxon>Actinomycetes</taxon>
        <taxon>Propionibacteriales</taxon>
        <taxon>Nocardioidaceae</taxon>
        <taxon>Nocardioides</taxon>
    </lineage>
</organism>
<sequence length="742" mass="81041">MPEVFLHIGLPKTGTTSIQSAIDASADTLAKHGILVPGGSHRVQRTAAYDLLGQRIVGGDSRSTPGSFQALMAEIGAFEGDRAIVSDEDLGSAWPRQVRRVVRALSGCDVHVILALRDLARTLPSAWQQSVVMGGTTPWREWVAGVRSPDEGSLRAGISFTRRQDALHVLDVWGACVPPERIRIVTVPPPGSPPEELLRRFAEAACIPAELWPTDLPTRNDSLGAAEVELLRRINSELTTSITQAQHRYVVESGLRPGWRVPGSRPLRLPAEDAEWVRARSEATIAELRARGYPVIGDLDDLRPRMPQHDGRRLDDVTEHELLEAAEVALTALATSHGQLFRRHRRLLQKEDAERAPTRRELIESTSRAALFRLRKQALVIGEQHEVIGAAVRRAPGWGAAERPATEPWHAAGQPRHDGPMRYAMTGATGFLGGVLARQLRDQGHDVVALVRDPAKAGHLEVMGVQLEKGDLDDWEALDRLVRGADGFFHVAGWYKHGVREHRTLEHVNVDGTRNALAAARRAGVRTVYTSTCAINSDTAGERRDESYHHDGPWASAYDRTKWEAHQVAREYVAEGLDVITVQPSVIYGAGDTGSTIGQITRDILAGKPVLGPRGGGSSWVHVEDCAAGHILAMERGRPGESYMLAGETASYAEVFRLVREVAGKRGPILLLPRSLIRAVARLTAPVEKVVRLPQAMTADAARAGLATYFGDGSKARRELGWTCRPLREGMTETVRAEIATA</sequence>
<dbReference type="InterPro" id="IPR051783">
    <property type="entry name" value="NAD(P)-dependent_oxidoreduct"/>
</dbReference>
<dbReference type="InterPro" id="IPR036291">
    <property type="entry name" value="NAD(P)-bd_dom_sf"/>
</dbReference>
<dbReference type="PANTHER" id="PTHR48079:SF6">
    <property type="entry name" value="NAD(P)-BINDING DOMAIN-CONTAINING PROTEIN-RELATED"/>
    <property type="match status" value="1"/>
</dbReference>
<dbReference type="GO" id="GO:0005737">
    <property type="term" value="C:cytoplasm"/>
    <property type="evidence" value="ECO:0007669"/>
    <property type="project" value="TreeGrafter"/>
</dbReference>
<proteinExistence type="predicted"/>
<dbReference type="InterPro" id="IPR027417">
    <property type="entry name" value="P-loop_NTPase"/>
</dbReference>
<name>A0A2T8F840_9ACTN</name>
<comment type="caution">
    <text evidence="2">The sequence shown here is derived from an EMBL/GenBank/DDBJ whole genome shotgun (WGS) entry which is preliminary data.</text>
</comment>
<dbReference type="InterPro" id="IPR001509">
    <property type="entry name" value="Epimerase_deHydtase"/>
</dbReference>
<dbReference type="SUPFAM" id="SSF52540">
    <property type="entry name" value="P-loop containing nucleoside triphosphate hydrolases"/>
    <property type="match status" value="1"/>
</dbReference>
<dbReference type="Pfam" id="PF01370">
    <property type="entry name" value="Epimerase"/>
    <property type="match status" value="1"/>
</dbReference>